<evidence type="ECO:0000256" key="1">
    <source>
        <dbReference type="SAM" id="MobiDB-lite"/>
    </source>
</evidence>
<evidence type="ECO:0000313" key="3">
    <source>
        <dbReference type="Proteomes" id="UP000287651"/>
    </source>
</evidence>
<dbReference type="AlphaFoldDB" id="A0A426Z5V5"/>
<reference evidence="2 3" key="1">
    <citation type="journal article" date="2014" name="Agronomy (Basel)">
        <title>A Draft Genome Sequence for Ensete ventricosum, the Drought-Tolerant Tree Against Hunger.</title>
        <authorList>
            <person name="Harrison J."/>
            <person name="Moore K.A."/>
            <person name="Paszkiewicz K."/>
            <person name="Jones T."/>
            <person name="Grant M."/>
            <person name="Ambacheew D."/>
            <person name="Muzemil S."/>
            <person name="Studholme D.J."/>
        </authorList>
    </citation>
    <scope>NUCLEOTIDE SEQUENCE [LARGE SCALE GENOMIC DNA]</scope>
</reference>
<dbReference type="EMBL" id="AMZH03008243">
    <property type="protein sequence ID" value="RRT59367.1"/>
    <property type="molecule type" value="Genomic_DNA"/>
</dbReference>
<sequence length="122" mass="13509">MTRSVDNLPHFSLESNQAPSGGTAKRSEPTLSSSTHSFSDPNILSSDSTSSLREQLRLVNQRIDDVHRTLRTKDEHGEGPLRGSPFVQEIQDVHTPSHFRLSMLEAYDGSSDPTEHVAVFHA</sequence>
<name>A0A426Z5V5_ENSVE</name>
<gene>
    <name evidence="2" type="ORF">B296_00031805</name>
</gene>
<protein>
    <submittedName>
        <fullName evidence="2">Uncharacterized protein</fullName>
    </submittedName>
</protein>
<accession>A0A426Z5V5</accession>
<proteinExistence type="predicted"/>
<evidence type="ECO:0000313" key="2">
    <source>
        <dbReference type="EMBL" id="RRT59367.1"/>
    </source>
</evidence>
<feature type="region of interest" description="Disordered" evidence="1">
    <location>
        <begin position="1"/>
        <end position="51"/>
    </location>
</feature>
<comment type="caution">
    <text evidence="2">The sequence shown here is derived from an EMBL/GenBank/DDBJ whole genome shotgun (WGS) entry which is preliminary data.</text>
</comment>
<dbReference type="Proteomes" id="UP000287651">
    <property type="component" value="Unassembled WGS sequence"/>
</dbReference>
<organism evidence="2 3">
    <name type="scientific">Ensete ventricosum</name>
    <name type="common">Abyssinian banana</name>
    <name type="synonym">Musa ensete</name>
    <dbReference type="NCBI Taxonomy" id="4639"/>
    <lineage>
        <taxon>Eukaryota</taxon>
        <taxon>Viridiplantae</taxon>
        <taxon>Streptophyta</taxon>
        <taxon>Embryophyta</taxon>
        <taxon>Tracheophyta</taxon>
        <taxon>Spermatophyta</taxon>
        <taxon>Magnoliopsida</taxon>
        <taxon>Liliopsida</taxon>
        <taxon>Zingiberales</taxon>
        <taxon>Musaceae</taxon>
        <taxon>Ensete</taxon>
    </lineage>
</organism>
<feature type="compositionally biased region" description="Polar residues" evidence="1">
    <location>
        <begin position="29"/>
        <end position="51"/>
    </location>
</feature>